<evidence type="ECO:0000313" key="3">
    <source>
        <dbReference type="Proteomes" id="UP000267003"/>
    </source>
</evidence>
<keyword evidence="1" id="KW-1133">Transmembrane helix</keyword>
<gene>
    <name evidence="2" type="ORF">D7W81_27580</name>
</gene>
<comment type="caution">
    <text evidence="2">The sequence shown here is derived from an EMBL/GenBank/DDBJ whole genome shotgun (WGS) entry which is preliminary data.</text>
</comment>
<evidence type="ECO:0000313" key="2">
    <source>
        <dbReference type="EMBL" id="RKH59265.1"/>
    </source>
</evidence>
<sequence>MPLVLLLGGWLAGGFAIVAAKRIGSRWSTVASVAIRASFLEFVIWCVLFFYLAMAPVMPGR</sequence>
<evidence type="ECO:0000256" key="1">
    <source>
        <dbReference type="SAM" id="Phobius"/>
    </source>
</evidence>
<feature type="transmembrane region" description="Helical" evidence="1">
    <location>
        <begin position="30"/>
        <end position="53"/>
    </location>
</feature>
<dbReference type="EMBL" id="RAWK01000191">
    <property type="protein sequence ID" value="RKH59265.1"/>
    <property type="molecule type" value="Genomic_DNA"/>
</dbReference>
<keyword evidence="1" id="KW-0472">Membrane</keyword>
<reference evidence="3" key="1">
    <citation type="submission" date="2018-09" db="EMBL/GenBank/DDBJ databases">
        <authorList>
            <person name="Livingstone P.G."/>
            <person name="Whitworth D.E."/>
        </authorList>
    </citation>
    <scope>NUCLEOTIDE SEQUENCE [LARGE SCALE GENOMIC DNA]</scope>
    <source>
        <strain evidence="3">AB050A</strain>
    </source>
</reference>
<dbReference type="AlphaFoldDB" id="A0A3A8PZQ2"/>
<proteinExistence type="predicted"/>
<name>A0A3A8PZQ2_9BACT</name>
<dbReference type="Proteomes" id="UP000267003">
    <property type="component" value="Unassembled WGS sequence"/>
</dbReference>
<organism evidence="2 3">
    <name type="scientific">Corallococcus aberystwythensis</name>
    <dbReference type="NCBI Taxonomy" id="2316722"/>
    <lineage>
        <taxon>Bacteria</taxon>
        <taxon>Pseudomonadati</taxon>
        <taxon>Myxococcota</taxon>
        <taxon>Myxococcia</taxon>
        <taxon>Myxococcales</taxon>
        <taxon>Cystobacterineae</taxon>
        <taxon>Myxococcaceae</taxon>
        <taxon>Corallococcus</taxon>
    </lineage>
</organism>
<accession>A0A3A8PZQ2</accession>
<protein>
    <submittedName>
        <fullName evidence="2">Uncharacterized protein</fullName>
    </submittedName>
</protein>
<keyword evidence="3" id="KW-1185">Reference proteome</keyword>
<dbReference type="RefSeq" id="WP_120558380.1">
    <property type="nucleotide sequence ID" value="NZ_RAWK01000191.1"/>
</dbReference>
<keyword evidence="1" id="KW-0812">Transmembrane</keyword>